<proteinExistence type="predicted"/>
<feature type="transmembrane region" description="Helical" evidence="2">
    <location>
        <begin position="45"/>
        <end position="64"/>
    </location>
</feature>
<reference evidence="3 4" key="1">
    <citation type="journal article" date="2015" name="Genome Announc.">
        <title>Expanding the biotechnology potential of lactobacilli through comparative genomics of 213 strains and associated genera.</title>
        <authorList>
            <person name="Sun Z."/>
            <person name="Harris H.M."/>
            <person name="McCann A."/>
            <person name="Guo C."/>
            <person name="Argimon S."/>
            <person name="Zhang W."/>
            <person name="Yang X."/>
            <person name="Jeffery I.B."/>
            <person name="Cooney J.C."/>
            <person name="Kagawa T.F."/>
            <person name="Liu W."/>
            <person name="Song Y."/>
            <person name="Salvetti E."/>
            <person name="Wrobel A."/>
            <person name="Rasinkangas P."/>
            <person name="Parkhill J."/>
            <person name="Rea M.C."/>
            <person name="O'Sullivan O."/>
            <person name="Ritari J."/>
            <person name="Douillard F.P."/>
            <person name="Paul Ross R."/>
            <person name="Yang R."/>
            <person name="Briner A.E."/>
            <person name="Felis G.E."/>
            <person name="de Vos W.M."/>
            <person name="Barrangou R."/>
            <person name="Klaenhammer T.R."/>
            <person name="Caufield P.W."/>
            <person name="Cui Y."/>
            <person name="Zhang H."/>
            <person name="O'Toole P.W."/>
        </authorList>
    </citation>
    <scope>NUCLEOTIDE SEQUENCE [LARGE SCALE GENOMIC DNA]</scope>
    <source>
        <strain evidence="3 4">DSM 15814</strain>
    </source>
</reference>
<evidence type="ECO:0000256" key="2">
    <source>
        <dbReference type="SAM" id="Phobius"/>
    </source>
</evidence>
<evidence type="ECO:0000256" key="1">
    <source>
        <dbReference type="SAM" id="MobiDB-lite"/>
    </source>
</evidence>
<dbReference type="STRING" id="1114972.FD35_GL001556"/>
<dbReference type="EMBL" id="AZFF01000029">
    <property type="protein sequence ID" value="KRL52933.1"/>
    <property type="molecule type" value="Genomic_DNA"/>
</dbReference>
<keyword evidence="2" id="KW-0472">Membrane</keyword>
<keyword evidence="2" id="KW-0812">Transmembrane</keyword>
<keyword evidence="4" id="KW-1185">Reference proteome</keyword>
<feature type="compositionally biased region" description="Low complexity" evidence="1">
    <location>
        <begin position="23"/>
        <end position="34"/>
    </location>
</feature>
<sequence length="224" mass="24700">MKNNNQEQPMSRTQRYDAKQRGSIPQSPQQPVSQGFTKQKKPHGFLSFLVGLIFVLALIVRLTVLSGTFMEGAIQTPTVINRVHAEVASQLQAKNLPTSLATDDLIKATLKTGTRETYAGESLDFNTAAMRSAVRDDVNQQASSIGLAGTAASDAVVNLISSQVLTQASANYHDDTLEYFAEHVKGYQLWTTIIIIISGILWGLLLVSNHRRRRARRLSRKHVA</sequence>
<dbReference type="OrthoDB" id="9917262at2"/>
<dbReference type="Proteomes" id="UP000051999">
    <property type="component" value="Unassembled WGS sequence"/>
</dbReference>
<protein>
    <submittedName>
        <fullName evidence="3">Uncharacterized protein</fullName>
    </submittedName>
</protein>
<evidence type="ECO:0000313" key="3">
    <source>
        <dbReference type="EMBL" id="KRL52933.1"/>
    </source>
</evidence>
<name>A0A0R1RFE2_9LACO</name>
<organism evidence="3 4">
    <name type="scientific">Furfurilactobacillus rossiae DSM 15814</name>
    <dbReference type="NCBI Taxonomy" id="1114972"/>
    <lineage>
        <taxon>Bacteria</taxon>
        <taxon>Bacillati</taxon>
        <taxon>Bacillota</taxon>
        <taxon>Bacilli</taxon>
        <taxon>Lactobacillales</taxon>
        <taxon>Lactobacillaceae</taxon>
        <taxon>Furfurilactobacillus</taxon>
    </lineage>
</organism>
<dbReference type="AlphaFoldDB" id="A0A0R1RFE2"/>
<keyword evidence="2" id="KW-1133">Transmembrane helix</keyword>
<dbReference type="PATRIC" id="fig|1114972.6.peg.1583"/>
<comment type="caution">
    <text evidence="3">The sequence shown here is derived from an EMBL/GenBank/DDBJ whole genome shotgun (WGS) entry which is preliminary data.</text>
</comment>
<gene>
    <name evidence="3" type="ORF">FD35_GL001556</name>
</gene>
<feature type="region of interest" description="Disordered" evidence="1">
    <location>
        <begin position="1"/>
        <end position="38"/>
    </location>
</feature>
<evidence type="ECO:0000313" key="4">
    <source>
        <dbReference type="Proteomes" id="UP000051999"/>
    </source>
</evidence>
<dbReference type="RefSeq" id="WP_017261444.1">
    <property type="nucleotide sequence ID" value="NZ_AUAW01000030.1"/>
</dbReference>
<accession>A0A0R1RFE2</accession>
<feature type="compositionally biased region" description="Polar residues" evidence="1">
    <location>
        <begin position="1"/>
        <end position="13"/>
    </location>
</feature>
<feature type="transmembrane region" description="Helical" evidence="2">
    <location>
        <begin position="187"/>
        <end position="207"/>
    </location>
</feature>